<dbReference type="InParanoid" id="M3Z3K9"/>
<dbReference type="HOGENOM" id="CLU_2526885_0_0_1"/>
<dbReference type="AlphaFoldDB" id="M3Z3K9"/>
<proteinExistence type="predicted"/>
<organism evidence="1">
    <name type="scientific">Mustela putorius furo</name>
    <name type="common">European domestic ferret</name>
    <name type="synonym">Mustela furo</name>
    <dbReference type="NCBI Taxonomy" id="9669"/>
    <lineage>
        <taxon>Eukaryota</taxon>
        <taxon>Metazoa</taxon>
        <taxon>Chordata</taxon>
        <taxon>Craniata</taxon>
        <taxon>Vertebrata</taxon>
        <taxon>Euteleostomi</taxon>
        <taxon>Mammalia</taxon>
        <taxon>Eutheria</taxon>
        <taxon>Laurasiatheria</taxon>
        <taxon>Carnivora</taxon>
        <taxon>Caniformia</taxon>
        <taxon>Musteloidea</taxon>
        <taxon>Mustelidae</taxon>
        <taxon>Mustelinae</taxon>
        <taxon>Mustela</taxon>
    </lineage>
</organism>
<protein>
    <submittedName>
        <fullName evidence="1">Uncharacterized protein</fullName>
    </submittedName>
</protein>
<sequence>MFPFSFVSQVRSCEPGIHSMPVLLELRVKQNRNQSLGLPPKKPELRTYVPVYLFSSKDEAKIKDGHCLPNTNCTSLGERLMQLK</sequence>
<dbReference type="EMBL" id="AEYP01005626">
    <property type="status" value="NOT_ANNOTATED_CDS"/>
    <property type="molecule type" value="Genomic_DNA"/>
</dbReference>
<reference evidence="1" key="1">
    <citation type="submission" date="2024-06" db="UniProtKB">
        <authorList>
            <consortium name="Ensembl"/>
        </authorList>
    </citation>
    <scope>IDENTIFICATION</scope>
</reference>
<dbReference type="Ensembl" id="ENSMPUT00000018438.1">
    <property type="protein sequence ID" value="ENSMPUP00000018171.1"/>
    <property type="gene ID" value="ENSMPUG00000018286.1"/>
</dbReference>
<accession>M3Z3K9</accession>
<name>M3Z3K9_MUSPF</name>
<evidence type="ECO:0000313" key="1">
    <source>
        <dbReference type="Ensembl" id="ENSMPUP00000018171.1"/>
    </source>
</evidence>